<dbReference type="GO" id="GO:0005886">
    <property type="term" value="C:plasma membrane"/>
    <property type="evidence" value="ECO:0007669"/>
    <property type="project" value="TreeGrafter"/>
</dbReference>
<evidence type="ECO:0000256" key="1">
    <source>
        <dbReference type="ARBA" id="ARBA00004606"/>
    </source>
</evidence>
<dbReference type="PROSITE" id="PS51762">
    <property type="entry name" value="GH16_2"/>
    <property type="match status" value="1"/>
</dbReference>
<gene>
    <name evidence="12" type="ORF">FISHEDRAFT_40371</name>
    <name evidence="11" type="ORF">FISHEDRAFT_54727</name>
</gene>
<keyword evidence="4" id="KW-0735">Signal-anchor</keyword>
<evidence type="ECO:0000313" key="13">
    <source>
        <dbReference type="Proteomes" id="UP000054144"/>
    </source>
</evidence>
<dbReference type="OrthoDB" id="412647at2759"/>
<dbReference type="GO" id="GO:0031505">
    <property type="term" value="P:fungal-type cell wall organization"/>
    <property type="evidence" value="ECO:0007669"/>
    <property type="project" value="TreeGrafter"/>
</dbReference>
<dbReference type="PANTHER" id="PTHR31361:SF1">
    <property type="entry name" value="BETA-GLUCAN SYNTHESIS-ASSOCIATED PROTEIN KRE6-RELATED"/>
    <property type="match status" value="1"/>
</dbReference>
<keyword evidence="5 9" id="KW-1133">Transmembrane helix</keyword>
<dbReference type="Pfam" id="PF03935">
    <property type="entry name" value="SKN1_KRE6_Sbg1"/>
    <property type="match status" value="1"/>
</dbReference>
<accession>A0A0D7AHU5</accession>
<dbReference type="InterPro" id="IPR005629">
    <property type="entry name" value="Skn1/Kre6/Sbg1"/>
</dbReference>
<feature type="transmembrane region" description="Helical" evidence="9">
    <location>
        <begin position="46"/>
        <end position="70"/>
    </location>
</feature>
<keyword evidence="13" id="KW-1185">Reference proteome</keyword>
<protein>
    <submittedName>
        <fullName evidence="12">Glycoside hydrolase family 16 protein</fullName>
    </submittedName>
</protein>
<feature type="domain" description="GH16" evidence="10">
    <location>
        <begin position="112"/>
        <end position="513"/>
    </location>
</feature>
<dbReference type="GO" id="GO:0005789">
    <property type="term" value="C:endoplasmic reticulum membrane"/>
    <property type="evidence" value="ECO:0007669"/>
    <property type="project" value="TreeGrafter"/>
</dbReference>
<comment type="subcellular location">
    <subcellularLocation>
        <location evidence="1">Membrane</location>
        <topology evidence="1">Single-pass type II membrane protein</topology>
    </subcellularLocation>
</comment>
<keyword evidence="8" id="KW-0961">Cell wall biogenesis/degradation</keyword>
<dbReference type="Proteomes" id="UP000054144">
    <property type="component" value="Unassembled WGS sequence"/>
</dbReference>
<name>A0A0D7AHU5_9AGAR</name>
<dbReference type="GO" id="GO:0006078">
    <property type="term" value="P:(1-&gt;6)-beta-D-glucan biosynthetic process"/>
    <property type="evidence" value="ECO:0007669"/>
    <property type="project" value="TreeGrafter"/>
</dbReference>
<evidence type="ECO:0000256" key="3">
    <source>
        <dbReference type="ARBA" id="ARBA00022692"/>
    </source>
</evidence>
<evidence type="ECO:0000256" key="7">
    <source>
        <dbReference type="ARBA" id="ARBA00023180"/>
    </source>
</evidence>
<dbReference type="Gene3D" id="2.60.120.200">
    <property type="match status" value="2"/>
</dbReference>
<evidence type="ECO:0000313" key="11">
    <source>
        <dbReference type="EMBL" id="KIY42798.1"/>
    </source>
</evidence>
<evidence type="ECO:0000256" key="4">
    <source>
        <dbReference type="ARBA" id="ARBA00022968"/>
    </source>
</evidence>
<comment type="similarity">
    <text evidence="2">Belongs to the SKN1/KRE6 family.</text>
</comment>
<dbReference type="SUPFAM" id="SSF49899">
    <property type="entry name" value="Concanavalin A-like lectins/glucanases"/>
    <property type="match status" value="1"/>
</dbReference>
<sequence>MPERSDIVAYEYDPTFDDKVEPDDFLHELEEKIKPTYFSMRGLCNFAMLGSLVSVFLFVFILSPMALYFGEENRNKAIRKNKYINVNGQYMFQFPMADLIDSDTPQSVMTRTGYDGQEYELVFSDEFEMEGRTFWPGDDPYWQAADLWYGSTMDLEWYDPRQITTRNGSLVITMDSNATQQAGLTPGSSAPFTVAENHGLGYRSGMLQSWNKFCFTSGYIEIALVLPGPDANTRGYWPGAWTMGNLGRPGHMATTDGTWPYSYDSCDVGTFPNQTLKDKSGPPAALKSAFSPKDYNYELSWQPGQRLSACTCPNSDHPGPTTSGDNRYRGRGAPEIDIMEAQFDKDPEALGQLVSQSAQFAPFTHDYVFGNTTEDEWKVWDPTISRQNSYRGSPAQQAVSGLTAVPPDMFQGSGRQFKVFGFEYWGDAEHRDEGFITWVSNGKPSVGLRAAAMGPDTGENGTGVGQRIVSEEPMSIVLNLGISHNWQRIDLGSMMFPAEMLIDYVRVYQRKGEKNVGCDPPDYPTSEYIDAHMSAYSNPNLTSWDSEKPSNRLVSSKHSDFCGRHLTCTNK</sequence>
<proteinExistence type="inferred from homology"/>
<evidence type="ECO:0000256" key="5">
    <source>
        <dbReference type="ARBA" id="ARBA00022989"/>
    </source>
</evidence>
<dbReference type="GO" id="GO:0015926">
    <property type="term" value="F:glucosidase activity"/>
    <property type="evidence" value="ECO:0007669"/>
    <property type="project" value="TreeGrafter"/>
</dbReference>
<reference evidence="12 13" key="1">
    <citation type="journal article" date="2015" name="Fungal Genet. Biol.">
        <title>Evolution of novel wood decay mechanisms in Agaricales revealed by the genome sequences of Fistulina hepatica and Cylindrobasidium torrendii.</title>
        <authorList>
            <person name="Floudas D."/>
            <person name="Held B.W."/>
            <person name="Riley R."/>
            <person name="Nagy L.G."/>
            <person name="Koehler G."/>
            <person name="Ransdell A.S."/>
            <person name="Younus H."/>
            <person name="Chow J."/>
            <person name="Chiniquy J."/>
            <person name="Lipzen A."/>
            <person name="Tritt A."/>
            <person name="Sun H."/>
            <person name="Haridas S."/>
            <person name="LaButti K."/>
            <person name="Ohm R.A."/>
            <person name="Kues U."/>
            <person name="Blanchette R.A."/>
            <person name="Grigoriev I.V."/>
            <person name="Minto R.E."/>
            <person name="Hibbett D.S."/>
        </authorList>
    </citation>
    <scope>NUCLEOTIDE SEQUENCE [LARGE SCALE GENOMIC DNA]</scope>
    <source>
        <strain evidence="12 13">ATCC 64428</strain>
    </source>
</reference>
<dbReference type="InterPro" id="IPR000757">
    <property type="entry name" value="Beta-glucanase-like"/>
</dbReference>
<dbReference type="PANTHER" id="PTHR31361">
    <property type="entry name" value="BETA-GLUCAN SYNTHESIS-ASSOCIATED PROTEIN KRE6-RELATED"/>
    <property type="match status" value="1"/>
</dbReference>
<evidence type="ECO:0000256" key="2">
    <source>
        <dbReference type="ARBA" id="ARBA00010962"/>
    </source>
</evidence>
<keyword evidence="3 9" id="KW-0812">Transmembrane</keyword>
<dbReference type="AlphaFoldDB" id="A0A0D7AHU5"/>
<evidence type="ECO:0000256" key="8">
    <source>
        <dbReference type="ARBA" id="ARBA00023316"/>
    </source>
</evidence>
<dbReference type="InterPro" id="IPR013320">
    <property type="entry name" value="ConA-like_dom_sf"/>
</dbReference>
<organism evidence="12 13">
    <name type="scientific">Fistulina hepatica ATCC 64428</name>
    <dbReference type="NCBI Taxonomy" id="1128425"/>
    <lineage>
        <taxon>Eukaryota</taxon>
        <taxon>Fungi</taxon>
        <taxon>Dikarya</taxon>
        <taxon>Basidiomycota</taxon>
        <taxon>Agaricomycotina</taxon>
        <taxon>Agaricomycetes</taxon>
        <taxon>Agaricomycetidae</taxon>
        <taxon>Agaricales</taxon>
        <taxon>Fistulinaceae</taxon>
        <taxon>Fistulina</taxon>
    </lineage>
</organism>
<evidence type="ECO:0000256" key="6">
    <source>
        <dbReference type="ARBA" id="ARBA00023136"/>
    </source>
</evidence>
<dbReference type="EMBL" id="KN881711">
    <property type="protein sequence ID" value="KIY49890.1"/>
    <property type="molecule type" value="Genomic_DNA"/>
</dbReference>
<evidence type="ECO:0000313" key="12">
    <source>
        <dbReference type="EMBL" id="KIY49890.1"/>
    </source>
</evidence>
<evidence type="ECO:0000256" key="9">
    <source>
        <dbReference type="SAM" id="Phobius"/>
    </source>
</evidence>
<keyword evidence="7" id="KW-0325">Glycoprotein</keyword>
<dbReference type="EMBL" id="KN882162">
    <property type="protein sequence ID" value="KIY42798.1"/>
    <property type="molecule type" value="Genomic_DNA"/>
</dbReference>
<keyword evidence="12" id="KW-0378">Hydrolase</keyword>
<evidence type="ECO:0000259" key="10">
    <source>
        <dbReference type="PROSITE" id="PS51762"/>
    </source>
</evidence>
<keyword evidence="6 9" id="KW-0472">Membrane</keyword>